<evidence type="ECO:0000259" key="9">
    <source>
        <dbReference type="Pfam" id="PF02676"/>
    </source>
</evidence>
<dbReference type="InterPro" id="IPR003827">
    <property type="entry name" value="tRNA_yW-synthesising"/>
</dbReference>
<dbReference type="Proteomes" id="UP001057455">
    <property type="component" value="Unassembled WGS sequence"/>
</dbReference>
<dbReference type="PANTHER" id="PTHR48418">
    <property type="entry name" value="TRNA WYBUTOSINE-SYNTHESIZING PROTEIN 3"/>
    <property type="match status" value="1"/>
</dbReference>
<evidence type="ECO:0000256" key="4">
    <source>
        <dbReference type="ARBA" id="ARBA00022679"/>
    </source>
</evidence>
<comment type="similarity">
    <text evidence="1">Belongs to the TYW3 family.</text>
</comment>
<evidence type="ECO:0000256" key="5">
    <source>
        <dbReference type="ARBA" id="ARBA00022691"/>
    </source>
</evidence>
<evidence type="ECO:0000256" key="2">
    <source>
        <dbReference type="ARBA" id="ARBA00012750"/>
    </source>
</evidence>
<comment type="caution">
    <text evidence="10">The sequence shown here is derived from an EMBL/GenBank/DDBJ whole genome shotgun (WGS) entry which is preliminary data.</text>
</comment>
<dbReference type="AlphaFoldDB" id="A0A9W5WVI7"/>
<accession>A0A9W5WVI7</accession>
<evidence type="ECO:0000256" key="7">
    <source>
        <dbReference type="ARBA" id="ARBA00030554"/>
    </source>
</evidence>
<keyword evidence="5" id="KW-0949">S-adenosyl-L-methionine</keyword>
<evidence type="ECO:0000313" key="11">
    <source>
        <dbReference type="Proteomes" id="UP001057455"/>
    </source>
</evidence>
<dbReference type="GO" id="GO:0008033">
    <property type="term" value="P:tRNA processing"/>
    <property type="evidence" value="ECO:0007669"/>
    <property type="project" value="UniProtKB-KW"/>
</dbReference>
<dbReference type="SUPFAM" id="SSF111278">
    <property type="entry name" value="SSo0622-like"/>
    <property type="match status" value="1"/>
</dbReference>
<sequence>MRVDPEKVAKVLGDELLELIYTGTEDSAKESCADTRRRVQNALGELESQDGASWQIYSNIAHLMDQFRNKRQDSRTALIQQLRDRDINALKLDGTTRDYINGKGSADHGSQPDEVDRSVKGSVDVLLIPLLRAFLRTGRFASTSCCSGRTVLFESNADHASAATKRSTDFGRAGRFLYASHSHMDVGESEHAVRALNSKVHSKGVCYHNVESNETRGAVNASREMTIGETQLCDVVLKFESFLIHVECNSLEDSAELLQLARECGLKQSGIITCSKRFIVSIRGSYGLEAPVAIRHYSKVSRKYDVERYREASNDLFSQSQQNTAEDVQNKEYVNTTWLVTEDYFRYILATCNQKLASSIRQMLRFYWAFVNRFDVDASMPFVLPRNRATSDTKVIPRCVEQRSQSQNTVVALKSLHYIKVLKTMLENKGLYDKSRRVITVPSRGQTNKDVDYSLVSVTITEHERHMILTTDTIQNMNVAAFIPISCTTDDVLKETLVGTPEILEDMVITNGSLRYLLYCDT</sequence>
<keyword evidence="6" id="KW-0819">tRNA processing</keyword>
<keyword evidence="11" id="KW-1185">Reference proteome</keyword>
<dbReference type="Gene3D" id="3.30.1960.10">
    <property type="entry name" value="tRNA wybutosine-synthesizing-like"/>
    <property type="match status" value="1"/>
</dbReference>
<proteinExistence type="inferred from homology"/>
<evidence type="ECO:0000313" key="10">
    <source>
        <dbReference type="EMBL" id="GFE55003.1"/>
    </source>
</evidence>
<dbReference type="GO" id="GO:0008168">
    <property type="term" value="F:methyltransferase activity"/>
    <property type="evidence" value="ECO:0007669"/>
    <property type="project" value="UniProtKB-KW"/>
</dbReference>
<keyword evidence="4" id="KW-0808">Transferase</keyword>
<reference evidence="10" key="1">
    <citation type="submission" date="2019-12" db="EMBL/GenBank/DDBJ databases">
        <title>Genome sequence of Babesia ovis.</title>
        <authorList>
            <person name="Yamagishi J."/>
            <person name="Sevinc F."/>
            <person name="Xuan X."/>
        </authorList>
    </citation>
    <scope>NUCLEOTIDE SEQUENCE</scope>
    <source>
        <strain evidence="10">Selcuk</strain>
    </source>
</reference>
<name>A0A9W5WVI7_BABOV</name>
<dbReference type="GO" id="GO:0032259">
    <property type="term" value="P:methylation"/>
    <property type="evidence" value="ECO:0007669"/>
    <property type="project" value="UniProtKB-KW"/>
</dbReference>
<dbReference type="EMBL" id="BLIY01000017">
    <property type="protein sequence ID" value="GFE55003.1"/>
    <property type="molecule type" value="Genomic_DNA"/>
</dbReference>
<dbReference type="InterPro" id="IPR036602">
    <property type="entry name" value="tRNA_yW-synthesising-like_sf"/>
</dbReference>
<evidence type="ECO:0000256" key="1">
    <source>
        <dbReference type="ARBA" id="ARBA00008569"/>
    </source>
</evidence>
<dbReference type="Pfam" id="PF02676">
    <property type="entry name" value="TYW3"/>
    <property type="match status" value="1"/>
</dbReference>
<evidence type="ECO:0000256" key="3">
    <source>
        <dbReference type="ARBA" id="ARBA00022603"/>
    </source>
</evidence>
<comment type="catalytic activity">
    <reaction evidence="8">
        <text>4-demethyl-7-[(3S)-3-amino-3-carboxypropyl]wyosine(37) in tRNA(Phe) + S-adenosyl-L-methionine = 7-[(3S)-3-amino-3-carboxypropyl]wyosine(37) in tRNA(Phe) + S-adenosyl-L-homocysteine + H(+)</text>
        <dbReference type="Rhea" id="RHEA:36635"/>
        <dbReference type="Rhea" id="RHEA-COMP:10378"/>
        <dbReference type="Rhea" id="RHEA-COMP:10379"/>
        <dbReference type="ChEBI" id="CHEBI:15378"/>
        <dbReference type="ChEBI" id="CHEBI:57856"/>
        <dbReference type="ChEBI" id="CHEBI:59789"/>
        <dbReference type="ChEBI" id="CHEBI:73543"/>
        <dbReference type="ChEBI" id="CHEBI:73550"/>
        <dbReference type="EC" id="2.1.1.282"/>
    </reaction>
</comment>
<keyword evidence="3" id="KW-0489">Methyltransferase</keyword>
<dbReference type="EC" id="2.1.1.282" evidence="2"/>
<dbReference type="PANTHER" id="PTHR48418:SF1">
    <property type="entry name" value="TRNA WYBUTOSINE-SYNTHESIZING PROTEIN 3"/>
    <property type="match status" value="1"/>
</dbReference>
<protein>
    <recommendedName>
        <fullName evidence="2">tRNA(Phe) 7-[(3-amino-3-carboxypropyl)-4-demethylwyosine(37)-N(4)]-methyltransferase</fullName>
        <ecNumber evidence="2">2.1.1.282</ecNumber>
    </recommendedName>
    <alternativeName>
        <fullName evidence="7">tRNA(Phe) 7-((3-amino-3-carboxypropyl)-4-demethylwyosine(37)-N(4))-methyltransferase</fullName>
    </alternativeName>
</protein>
<evidence type="ECO:0000256" key="6">
    <source>
        <dbReference type="ARBA" id="ARBA00022694"/>
    </source>
</evidence>
<evidence type="ECO:0000256" key="8">
    <source>
        <dbReference type="ARBA" id="ARBA00049202"/>
    </source>
</evidence>
<organism evidence="10 11">
    <name type="scientific">Babesia ovis</name>
    <dbReference type="NCBI Taxonomy" id="5869"/>
    <lineage>
        <taxon>Eukaryota</taxon>
        <taxon>Sar</taxon>
        <taxon>Alveolata</taxon>
        <taxon>Apicomplexa</taxon>
        <taxon>Aconoidasida</taxon>
        <taxon>Piroplasmida</taxon>
        <taxon>Babesiidae</taxon>
        <taxon>Babesia</taxon>
    </lineage>
</organism>
<dbReference type="OrthoDB" id="408788at2759"/>
<gene>
    <name evidence="10" type="ORF">BaOVIS_024070</name>
</gene>
<feature type="domain" description="tRNA wybutosine-synthesizing protein" evidence="9">
    <location>
        <begin position="115"/>
        <end position="370"/>
    </location>
</feature>